<dbReference type="Proteomes" id="UP000038830">
    <property type="component" value="Unassembled WGS sequence"/>
</dbReference>
<evidence type="ECO:0000313" key="4">
    <source>
        <dbReference type="Proteomes" id="UP000094389"/>
    </source>
</evidence>
<name>A0A0H5BY98_CYBJN</name>
<dbReference type="AlphaFoldDB" id="A0A0H5BY98"/>
<evidence type="ECO:0000313" key="3">
    <source>
        <dbReference type="Proteomes" id="UP000038830"/>
    </source>
</evidence>
<dbReference type="InterPro" id="IPR010424">
    <property type="entry name" value="EutQ"/>
</dbReference>
<reference evidence="1" key="1">
    <citation type="submission" date="2014-12" db="EMBL/GenBank/DDBJ databases">
        <authorList>
            <person name="Jaenicke S."/>
        </authorList>
    </citation>
    <scope>NUCLEOTIDE SEQUENCE [LARGE SCALE GENOMIC DNA]</scope>
    <source>
        <strain evidence="1">CBS1600</strain>
    </source>
</reference>
<dbReference type="GeneID" id="30989607"/>
<evidence type="ECO:0000313" key="1">
    <source>
        <dbReference type="EMBL" id="CEP20316.1"/>
    </source>
</evidence>
<evidence type="ECO:0000313" key="2">
    <source>
        <dbReference type="EMBL" id="ODV73034.1"/>
    </source>
</evidence>
<dbReference type="PANTHER" id="PTHR36169">
    <property type="entry name" value="ETHANOLAMINE UTILIZATION PROTEIN EUTQ"/>
    <property type="match status" value="1"/>
</dbReference>
<accession>A0A1E4S0L6</accession>
<dbReference type="Proteomes" id="UP000094389">
    <property type="component" value="Unassembled WGS sequence"/>
</dbReference>
<proteinExistence type="predicted"/>
<dbReference type="RefSeq" id="XP_020070073.1">
    <property type="nucleotide sequence ID" value="XM_020215211.1"/>
</dbReference>
<dbReference type="Gene3D" id="2.60.120.10">
    <property type="entry name" value="Jelly Rolls"/>
    <property type="match status" value="1"/>
</dbReference>
<dbReference type="SUPFAM" id="SSF51182">
    <property type="entry name" value="RmlC-like cupins"/>
    <property type="match status" value="1"/>
</dbReference>
<reference evidence="3" key="2">
    <citation type="journal article" date="2015" name="J. Biotechnol.">
        <title>The structure of the Cyberlindnera jadinii genome and its relation to Candida utilis analyzed by the occurrence of single nucleotide polymorphisms.</title>
        <authorList>
            <person name="Rupp O."/>
            <person name="Brinkrolf K."/>
            <person name="Buerth C."/>
            <person name="Kunigo M."/>
            <person name="Schneider J."/>
            <person name="Jaenicke S."/>
            <person name="Goesmann A."/>
            <person name="Puehler A."/>
            <person name="Jaeger K.-E."/>
            <person name="Ernst J.F."/>
        </authorList>
    </citation>
    <scope>NUCLEOTIDE SEQUENCE [LARGE SCALE GENOMIC DNA]</scope>
    <source>
        <strain evidence="3">ATCC 18201 / CBS 1600 / BCRC 20928 / JCM 3617 / NBRC 0987 / NRRL Y-1542</strain>
    </source>
</reference>
<sequence>MPLFHIDSTLSFDKKQPSLPDRTTSFLGDTFTSDAPKEQQISCGFYQEFSNAGNPLTYHYDYDEMKICLEIVSPTDEPAHFFVTDEEGKKVEVKQHDVLYFPKGCTITFEVTGPEGSYAKNFFTGLRPADAA</sequence>
<dbReference type="OrthoDB" id="4985585at2759"/>
<keyword evidence="4" id="KW-1185">Reference proteome</keyword>
<dbReference type="EMBL" id="KV453932">
    <property type="protein sequence ID" value="ODV73034.1"/>
    <property type="molecule type" value="Genomic_DNA"/>
</dbReference>
<organism evidence="1 3">
    <name type="scientific">Cyberlindnera jadinii (strain ATCC 18201 / CBS 1600 / BCRC 20928 / JCM 3617 / NBRC 0987 / NRRL Y-1542)</name>
    <name type="common">Torula yeast</name>
    <name type="synonym">Candida utilis</name>
    <dbReference type="NCBI Taxonomy" id="983966"/>
    <lineage>
        <taxon>Eukaryota</taxon>
        <taxon>Fungi</taxon>
        <taxon>Dikarya</taxon>
        <taxon>Ascomycota</taxon>
        <taxon>Saccharomycotina</taxon>
        <taxon>Saccharomycetes</taxon>
        <taxon>Phaffomycetales</taxon>
        <taxon>Phaffomycetaceae</taxon>
        <taxon>Cyberlindnera</taxon>
    </lineage>
</organism>
<gene>
    <name evidence="1" type="ORF">BN1211_0143</name>
    <name evidence="2" type="ORF">CYBJADRAFT_168102</name>
</gene>
<dbReference type="InterPro" id="IPR011051">
    <property type="entry name" value="RmlC_Cupin_sf"/>
</dbReference>
<dbReference type="PANTHER" id="PTHR36169:SF1">
    <property type="entry name" value="ACETATE KINASE EUTQ"/>
    <property type="match status" value="1"/>
</dbReference>
<evidence type="ECO:0008006" key="5">
    <source>
        <dbReference type="Google" id="ProtNLM"/>
    </source>
</evidence>
<dbReference type="InterPro" id="IPR014710">
    <property type="entry name" value="RmlC-like_jellyroll"/>
</dbReference>
<accession>A0A0H5BY98</accession>
<protein>
    <recommendedName>
        <fullName evidence="5">(S)-ureidoglycine aminohydrolase cupin domain-containing protein</fullName>
    </recommendedName>
</protein>
<reference evidence="2 4" key="3">
    <citation type="journal article" date="2016" name="Proc. Natl. Acad. Sci. U.S.A.">
        <title>Comparative genomics of biotechnologically important yeasts.</title>
        <authorList>
            <person name="Riley R."/>
            <person name="Haridas S."/>
            <person name="Wolfe K.H."/>
            <person name="Lopes M.R."/>
            <person name="Hittinger C.T."/>
            <person name="Goeker M."/>
            <person name="Salamov A.A."/>
            <person name="Wisecaver J.H."/>
            <person name="Long T.M."/>
            <person name="Calvey C.H."/>
            <person name="Aerts A.L."/>
            <person name="Barry K.W."/>
            <person name="Choi C."/>
            <person name="Clum A."/>
            <person name="Coughlan A.Y."/>
            <person name="Deshpande S."/>
            <person name="Douglass A.P."/>
            <person name="Hanson S.J."/>
            <person name="Klenk H.-P."/>
            <person name="LaButti K.M."/>
            <person name="Lapidus A."/>
            <person name="Lindquist E.A."/>
            <person name="Lipzen A.M."/>
            <person name="Meier-Kolthoff J.P."/>
            <person name="Ohm R.A."/>
            <person name="Otillar R.P."/>
            <person name="Pangilinan J.L."/>
            <person name="Peng Y."/>
            <person name="Rokas A."/>
            <person name="Rosa C.A."/>
            <person name="Scheuner C."/>
            <person name="Sibirny A.A."/>
            <person name="Slot J.C."/>
            <person name="Stielow J.B."/>
            <person name="Sun H."/>
            <person name="Kurtzman C.P."/>
            <person name="Blackwell M."/>
            <person name="Grigoriev I.V."/>
            <person name="Jeffries T.W."/>
        </authorList>
    </citation>
    <scope>NUCLEOTIDE SEQUENCE [LARGE SCALE GENOMIC DNA]</scope>
    <source>
        <strain evidence="4">ATCC 18201 / CBS 1600 / BCRC 20928 / JCM 3617 / NBRC 0987 / NRRL Y-1542</strain>
        <strain evidence="2">NRRL Y-1542</strain>
    </source>
</reference>
<dbReference type="OMA" id="MLYKPAA"/>
<dbReference type="EMBL" id="CDQK01000001">
    <property type="protein sequence ID" value="CEP20316.1"/>
    <property type="molecule type" value="Genomic_DNA"/>
</dbReference>